<dbReference type="OrthoDB" id="5835829at2759"/>
<dbReference type="GO" id="GO:0005975">
    <property type="term" value="P:carbohydrate metabolic process"/>
    <property type="evidence" value="ECO:0007669"/>
    <property type="project" value="InterPro"/>
</dbReference>
<protein>
    <submittedName>
        <fullName evidence="5">Glycosyltransferase family 1 protein</fullName>
    </submittedName>
</protein>
<evidence type="ECO:0000256" key="2">
    <source>
        <dbReference type="SAM" id="MobiDB-lite"/>
    </source>
</evidence>
<dbReference type="Pfam" id="PF06722">
    <property type="entry name" value="EryCIII-like_C"/>
    <property type="match status" value="1"/>
</dbReference>
<dbReference type="GO" id="GO:0016906">
    <property type="term" value="F:sterol 3-beta-glucosyltransferase activity"/>
    <property type="evidence" value="ECO:0007669"/>
    <property type="project" value="UniProtKB-ARBA"/>
</dbReference>
<dbReference type="CDD" id="cd03784">
    <property type="entry name" value="GT1_Gtf-like"/>
    <property type="match status" value="1"/>
</dbReference>
<proteinExistence type="predicted"/>
<feature type="compositionally biased region" description="Low complexity" evidence="2">
    <location>
        <begin position="996"/>
        <end position="1013"/>
    </location>
</feature>
<reference evidence="5 6" key="1">
    <citation type="journal article" date="2015" name="Genome Biol. Evol.">
        <title>Phylogenomic analyses indicate that early fungi evolved digesting cell walls of algal ancestors of land plants.</title>
        <authorList>
            <person name="Chang Y."/>
            <person name="Wang S."/>
            <person name="Sekimoto S."/>
            <person name="Aerts A.L."/>
            <person name="Choi C."/>
            <person name="Clum A."/>
            <person name="LaButti K.M."/>
            <person name="Lindquist E.A."/>
            <person name="Yee Ngan C."/>
            <person name="Ohm R.A."/>
            <person name="Salamov A.A."/>
            <person name="Grigoriev I.V."/>
            <person name="Spatafora J.W."/>
            <person name="Berbee M.L."/>
        </authorList>
    </citation>
    <scope>NUCLEOTIDE SEQUENCE [LARGE SCALE GENOMIC DNA]</scope>
    <source>
        <strain evidence="5 6">JEL478</strain>
    </source>
</reference>
<dbReference type="PANTHER" id="PTHR48050:SF13">
    <property type="entry name" value="STEROL 3-BETA-GLUCOSYLTRANSFERASE UGT80A2"/>
    <property type="match status" value="1"/>
</dbReference>
<accession>A0A139AV86</accession>
<dbReference type="SUPFAM" id="SSF53756">
    <property type="entry name" value="UDP-Glycosyltransferase/glycogen phosphorylase"/>
    <property type="match status" value="1"/>
</dbReference>
<evidence type="ECO:0000313" key="5">
    <source>
        <dbReference type="EMBL" id="KXS20638.1"/>
    </source>
</evidence>
<dbReference type="STRING" id="1344416.A0A139AV86"/>
<evidence type="ECO:0000256" key="1">
    <source>
        <dbReference type="ARBA" id="ARBA00022679"/>
    </source>
</evidence>
<dbReference type="EMBL" id="KQ965735">
    <property type="protein sequence ID" value="KXS20638.1"/>
    <property type="molecule type" value="Genomic_DNA"/>
</dbReference>
<dbReference type="InterPro" id="IPR050426">
    <property type="entry name" value="Glycosyltransferase_28"/>
</dbReference>
<evidence type="ECO:0000313" key="6">
    <source>
        <dbReference type="Proteomes" id="UP000070544"/>
    </source>
</evidence>
<dbReference type="AlphaFoldDB" id="A0A139AV86"/>
<evidence type="ECO:0000259" key="3">
    <source>
        <dbReference type="Pfam" id="PF03033"/>
    </source>
</evidence>
<dbReference type="Pfam" id="PF03033">
    <property type="entry name" value="Glyco_transf_28"/>
    <property type="match status" value="1"/>
</dbReference>
<gene>
    <name evidence="5" type="ORF">M427DRAFT_52224</name>
</gene>
<dbReference type="FunFam" id="3.40.50.2000:FF:000009">
    <property type="entry name" value="Sterol 3-beta-glucosyltransferase UGT80A2"/>
    <property type="match status" value="1"/>
</dbReference>
<dbReference type="InterPro" id="IPR010610">
    <property type="entry name" value="EryCIII-like_C"/>
</dbReference>
<feature type="compositionally biased region" description="Acidic residues" evidence="2">
    <location>
        <begin position="264"/>
        <end position="274"/>
    </location>
</feature>
<keyword evidence="1 5" id="KW-0808">Transferase</keyword>
<feature type="region of interest" description="Disordered" evidence="2">
    <location>
        <begin position="992"/>
        <end position="1016"/>
    </location>
</feature>
<sequence length="1063" mass="115902">MTPLRVYVGTSPLRGYSGWLTYTASTIEKSIFNDARAVHSYVVIGWSEQGETKFIRYEWAMLDEGGFKTLVTPLAMYPDLPARGPAPEPVDHLFLTFWSRERPDDRVIEVGLTTRTPAEAERWTLDWIAQDNRYNAFWNNCRTFVDGLCEYMVTVRPAPWERPFPGTTKLGPFTAVGTAGKTFTSPLEYAHYCDKKSLRTRQILTAEAPTLPPRYRYSDEVGSEASVSSSSSVMPPNNGASIEVERASSEGRFDVIIEDSRIGEEEEDRESGDESIERPEPTANDVKQTIRKSKAAQKAERELREALYKAREPMVVPRLNVVITIVGSRGDVQPFIALGKQLQKPSPKHPWGHRVRLATHATFRKFVTDAGLEFYPLAGDPVELMAFMVKNPGLIPGVDSILAGDISRKRSSMADIIASVYRACTEADPADALERPFIADAIIANPPSFGHVHVAEKLGIPVHVFFTMPWTPTRVFPHPLANIKNSSASVSLTNKLSYDVMELLTWEGLGDLVNEFRHSLGLSGIAVQYAPFIARSLKIPHTYAWSPSLVPKPPDWKDYIDVVGFFHLPGSGELNYEPPADLLEFLSDSKKPVVYIGFGSIVIDDPDGLTTMIFEACQKAGVRALISKGWGGIGGSELHLPKDIYLIGSCPHDWLFQNVSAVVHHGGAGTTATGLKCGRPTCVVPFFGDQPFWGAMIANRGAGPPPIPFKKLTSDKLADAIKFCLRPDVQKIAEEIKDMMSSEDGVAEGVASFHKHLPLENMVCDIHRTQLARWFSEESCSKLSDHVALVLIEAGRISRGKLMPYLSTHWDLTETPHELLTGVLAGTKSFTVGAVRGVHHLILQSYRGMSKAAQAPSKTDGAIEIAKGVGVGIGSMGYHLFKGTGNLLLNSSGGMHNTVRQIAGEPAYRQPAVTGVGTGVLEGVKSFSLGIGHGFAGFFVKPVKGFGDGGLTGAVAGFGEGTADFLLRPLAGTIDLVALSGKGISQSVKHFRRSHASASPRPESPISSSQSEPTGALEVPKLELWKLSPPPAYTESTSPNGASTLGEEEILRRFDALVKYRSR</sequence>
<organism evidence="5 6">
    <name type="scientific">Gonapodya prolifera (strain JEL478)</name>
    <name type="common">Monoblepharis prolifera</name>
    <dbReference type="NCBI Taxonomy" id="1344416"/>
    <lineage>
        <taxon>Eukaryota</taxon>
        <taxon>Fungi</taxon>
        <taxon>Fungi incertae sedis</taxon>
        <taxon>Chytridiomycota</taxon>
        <taxon>Chytridiomycota incertae sedis</taxon>
        <taxon>Monoblepharidomycetes</taxon>
        <taxon>Monoblepharidales</taxon>
        <taxon>Gonapodyaceae</taxon>
        <taxon>Gonapodya</taxon>
    </lineage>
</organism>
<dbReference type="InterPro" id="IPR004276">
    <property type="entry name" value="GlycoTrans_28_N"/>
</dbReference>
<feature type="domain" description="Erythromycin biosynthesis protein CIII-like C-terminal" evidence="4">
    <location>
        <begin position="639"/>
        <end position="744"/>
    </location>
</feature>
<feature type="region of interest" description="Disordered" evidence="2">
    <location>
        <begin position="258"/>
        <end position="296"/>
    </location>
</feature>
<keyword evidence="6" id="KW-1185">Reference proteome</keyword>
<dbReference type="Proteomes" id="UP000070544">
    <property type="component" value="Unassembled WGS sequence"/>
</dbReference>
<feature type="domain" description="Glycosyltransferase family 28 N-terminal" evidence="3">
    <location>
        <begin position="321"/>
        <end position="477"/>
    </location>
</feature>
<name>A0A139AV86_GONPJ</name>
<dbReference type="OMA" id="VWQLKQN"/>
<dbReference type="InterPro" id="IPR002213">
    <property type="entry name" value="UDP_glucos_trans"/>
</dbReference>
<dbReference type="Gene3D" id="3.40.50.2000">
    <property type="entry name" value="Glycogen Phosphorylase B"/>
    <property type="match status" value="2"/>
</dbReference>
<evidence type="ECO:0000259" key="4">
    <source>
        <dbReference type="Pfam" id="PF06722"/>
    </source>
</evidence>
<dbReference type="PANTHER" id="PTHR48050">
    <property type="entry name" value="STEROL 3-BETA-GLUCOSYLTRANSFERASE"/>
    <property type="match status" value="1"/>
</dbReference>